<feature type="transmembrane region" description="Helical" evidence="1">
    <location>
        <begin position="21"/>
        <end position="44"/>
    </location>
</feature>
<feature type="transmembrane region" description="Helical" evidence="1">
    <location>
        <begin position="50"/>
        <end position="69"/>
    </location>
</feature>
<dbReference type="STRING" id="402600.SAMN05216188_103377"/>
<feature type="transmembrane region" description="Helical" evidence="1">
    <location>
        <begin position="81"/>
        <end position="101"/>
    </location>
</feature>
<name>A0A1H9GV42_9PSEU</name>
<evidence type="ECO:0000313" key="3">
    <source>
        <dbReference type="Proteomes" id="UP000199352"/>
    </source>
</evidence>
<feature type="transmembrane region" description="Helical" evidence="1">
    <location>
        <begin position="107"/>
        <end position="127"/>
    </location>
</feature>
<keyword evidence="1" id="KW-1133">Transmembrane helix</keyword>
<keyword evidence="1" id="KW-0812">Transmembrane</keyword>
<accession>A0A1H9GV42</accession>
<dbReference type="AlphaFoldDB" id="A0A1H9GV42"/>
<reference evidence="3" key="1">
    <citation type="submission" date="2016-10" db="EMBL/GenBank/DDBJ databases">
        <authorList>
            <person name="Varghese N."/>
            <person name="Submissions S."/>
        </authorList>
    </citation>
    <scope>NUCLEOTIDE SEQUENCE [LARGE SCALE GENOMIC DNA]</scope>
    <source>
        <strain evidence="3">CGMCC 4.3525</strain>
    </source>
</reference>
<sequence length="134" mass="14832">MHIPEALYRDTQELPVPRSALVLPSAIFPLLVLVLPFLTMGQVFGLHWGWWAGGFALALGWAVVAGFLARSPKPWRSAVRLLGWAVLWCAEPFVVLLPLGVVAEYTHISVVAVVYLGGAVAFGCWLFRRHRGER</sequence>
<dbReference type="EMBL" id="FOFR01000003">
    <property type="protein sequence ID" value="SEQ53899.1"/>
    <property type="molecule type" value="Genomic_DNA"/>
</dbReference>
<protein>
    <submittedName>
        <fullName evidence="2">Uncharacterized protein</fullName>
    </submittedName>
</protein>
<evidence type="ECO:0000256" key="1">
    <source>
        <dbReference type="SAM" id="Phobius"/>
    </source>
</evidence>
<organism evidence="2 3">
    <name type="scientific">Lentzea xinjiangensis</name>
    <dbReference type="NCBI Taxonomy" id="402600"/>
    <lineage>
        <taxon>Bacteria</taxon>
        <taxon>Bacillati</taxon>
        <taxon>Actinomycetota</taxon>
        <taxon>Actinomycetes</taxon>
        <taxon>Pseudonocardiales</taxon>
        <taxon>Pseudonocardiaceae</taxon>
        <taxon>Lentzea</taxon>
    </lineage>
</organism>
<evidence type="ECO:0000313" key="2">
    <source>
        <dbReference type="EMBL" id="SEQ53899.1"/>
    </source>
</evidence>
<proteinExistence type="predicted"/>
<gene>
    <name evidence="2" type="ORF">SAMN05216188_103377</name>
</gene>
<dbReference type="Proteomes" id="UP000199352">
    <property type="component" value="Unassembled WGS sequence"/>
</dbReference>
<keyword evidence="1" id="KW-0472">Membrane</keyword>
<keyword evidence="3" id="KW-1185">Reference proteome</keyword>